<comment type="cofactor">
    <cofactor evidence="1">
        <name>Zn(2+)</name>
        <dbReference type="ChEBI" id="CHEBI:29105"/>
    </cofactor>
</comment>
<dbReference type="InterPro" id="IPR036291">
    <property type="entry name" value="NAD(P)-bd_dom_sf"/>
</dbReference>
<feature type="domain" description="Alcohol dehydrogenase-like N-terminal" evidence="8">
    <location>
        <begin position="85"/>
        <end position="139"/>
    </location>
</feature>
<dbReference type="GO" id="GO:0046872">
    <property type="term" value="F:metal ion binding"/>
    <property type="evidence" value="ECO:0007669"/>
    <property type="project" value="UniProtKB-KW"/>
</dbReference>
<sequence length="721" mass="78883">MYQIIQDLKSGETILEEVPTPRVGAGKVLIKTQRSLVSLGTEKMLVNFGQANLLEKARQQPEKVKQVIDKMKTDGIKPTLEAVFRKLDTPLPLGYSQAGEVIAVGKGVTEFQVGDRVISNGNHAEVVAVPKNLVAKIPEGVSYDEASFTVVGAIGLQGIRLIKPTFGETVVVLGLGLIGIISAQILKANGCNVIGLDLDPDKVEKARSYGITAINSGQQDPVKFVEQKTNNVGADAVLITASTKSNAVIKQAANMSRKRGRIVLVGVVGLDIDRSDFYEKELSFQVSCSYGPGRYDEEYEQKGNDYPLPYVRWTEKRNFQSVLEAMKKGQLDVESLITERVPLKDYEQIYGDMDGSDSIASILEYPLNTEDSEEYTESAEKNNRTIKVNDVSFEGGTGTMAVIGAGNFTQAMIMPSLDNAGADVKYIVSSGGLSSTTLSKKYDVPNSTTDLGTVLADDQVEGVLITTRHNLHAGMTVQALKAGKQVFVEKPLALKQEELDEIIETVEETGNTITVGFNRRFSPHAEKMKKLLGQQPGPMNVIATMNAGHIPADVWVHDPEVGGGRIVGEACHYVDLITYLTGSKVTEVSMHAMGENPKENTDNASIHLKYENGSLGVINYFANGNKSYSKERVEVYHQGKNLIMDNFRKLYAYGFDNSFFSLSNKILSTKQDKGHAKQFELLTQCWQEGGEPLIPFDEIVNTTRATFAAIESLKQGKWISL</sequence>
<evidence type="ECO:0000256" key="3">
    <source>
        <dbReference type="ARBA" id="ARBA00022723"/>
    </source>
</evidence>
<comment type="caution">
    <text evidence="10">The sequence shown here is derived from an EMBL/GenBank/DDBJ whole genome shotgun (WGS) entry which is preliminary data.</text>
</comment>
<reference evidence="10 11" key="1">
    <citation type="submission" date="2017-08" db="EMBL/GenBank/DDBJ databases">
        <title>Aliifodinibius alkalisoli sp. nov., isolated from saline alkaline soil.</title>
        <authorList>
            <person name="Liu D."/>
            <person name="Zhang G."/>
        </authorList>
    </citation>
    <scope>NUCLEOTIDE SEQUENCE [LARGE SCALE GENOMIC DNA]</scope>
    <source>
        <strain evidence="10 11">WN023</strain>
    </source>
</reference>
<evidence type="ECO:0000256" key="5">
    <source>
        <dbReference type="ARBA" id="ARBA00023002"/>
    </source>
</evidence>
<evidence type="ECO:0000259" key="7">
    <source>
        <dbReference type="Pfam" id="PF01408"/>
    </source>
</evidence>
<dbReference type="InterPro" id="IPR013149">
    <property type="entry name" value="ADH-like_C"/>
</dbReference>
<dbReference type="InterPro" id="IPR013154">
    <property type="entry name" value="ADH-like_N"/>
</dbReference>
<dbReference type="SUPFAM" id="SSF51735">
    <property type="entry name" value="NAD(P)-binding Rossmann-fold domains"/>
    <property type="match status" value="2"/>
</dbReference>
<evidence type="ECO:0000256" key="4">
    <source>
        <dbReference type="ARBA" id="ARBA00022833"/>
    </source>
</evidence>
<dbReference type="SUPFAM" id="SSF55347">
    <property type="entry name" value="Glyceraldehyde-3-phosphate dehydrogenase-like, C-terminal domain"/>
    <property type="match status" value="1"/>
</dbReference>
<dbReference type="AlphaFoldDB" id="A0A2A2G847"/>
<feature type="domain" description="Alcohol dehydrogenase-like C-terminal" evidence="6">
    <location>
        <begin position="178"/>
        <end position="297"/>
    </location>
</feature>
<keyword evidence="4" id="KW-0862">Zinc</keyword>
<dbReference type="SUPFAM" id="SSF50129">
    <property type="entry name" value="GroES-like"/>
    <property type="match status" value="1"/>
</dbReference>
<name>A0A2A2G847_9BACT</name>
<proteinExistence type="inferred from homology"/>
<evidence type="ECO:0000313" key="11">
    <source>
        <dbReference type="Proteomes" id="UP000218831"/>
    </source>
</evidence>
<dbReference type="Gene3D" id="3.30.360.10">
    <property type="entry name" value="Dihydrodipicolinate Reductase, domain 2"/>
    <property type="match status" value="1"/>
</dbReference>
<dbReference type="Proteomes" id="UP000218831">
    <property type="component" value="Unassembled WGS sequence"/>
</dbReference>
<dbReference type="PANTHER" id="PTHR43350">
    <property type="entry name" value="NAD-DEPENDENT ALCOHOL DEHYDROGENASE"/>
    <property type="match status" value="1"/>
</dbReference>
<dbReference type="GO" id="GO:0016491">
    <property type="term" value="F:oxidoreductase activity"/>
    <property type="evidence" value="ECO:0007669"/>
    <property type="project" value="UniProtKB-KW"/>
</dbReference>
<feature type="domain" description="Gfo/Idh/MocA-like oxidoreductase N-terminal" evidence="7">
    <location>
        <begin position="400"/>
        <end position="517"/>
    </location>
</feature>
<keyword evidence="5" id="KW-0560">Oxidoreductase</keyword>
<evidence type="ECO:0000313" key="10">
    <source>
        <dbReference type="EMBL" id="PAU93164.1"/>
    </source>
</evidence>
<dbReference type="PANTHER" id="PTHR43350:SF19">
    <property type="entry name" value="D-GULOSIDE 3-DEHYDROGENASE"/>
    <property type="match status" value="1"/>
</dbReference>
<dbReference type="GO" id="GO:0000166">
    <property type="term" value="F:nucleotide binding"/>
    <property type="evidence" value="ECO:0007669"/>
    <property type="project" value="InterPro"/>
</dbReference>
<keyword evidence="11" id="KW-1185">Reference proteome</keyword>
<evidence type="ECO:0000256" key="1">
    <source>
        <dbReference type="ARBA" id="ARBA00001947"/>
    </source>
</evidence>
<accession>A0A2A2G847</accession>
<evidence type="ECO:0000256" key="2">
    <source>
        <dbReference type="ARBA" id="ARBA00008072"/>
    </source>
</evidence>
<dbReference type="Gene3D" id="3.40.50.720">
    <property type="entry name" value="NAD(P)-binding Rossmann-like Domain"/>
    <property type="match status" value="2"/>
</dbReference>
<keyword evidence="3" id="KW-0479">Metal-binding</keyword>
<dbReference type="OrthoDB" id="9781031at2"/>
<evidence type="ECO:0000259" key="6">
    <source>
        <dbReference type="Pfam" id="PF00107"/>
    </source>
</evidence>
<feature type="domain" description="GFO/IDH/MocA-like oxidoreductase" evidence="9">
    <location>
        <begin position="552"/>
        <end position="636"/>
    </location>
</feature>
<dbReference type="InterPro" id="IPR011032">
    <property type="entry name" value="GroES-like_sf"/>
</dbReference>
<dbReference type="RefSeq" id="WP_095607347.1">
    <property type="nucleotide sequence ID" value="NZ_NSKE01000010.1"/>
</dbReference>
<protein>
    <submittedName>
        <fullName evidence="10">Dehydrogenase</fullName>
    </submittedName>
</protein>
<evidence type="ECO:0000259" key="9">
    <source>
        <dbReference type="Pfam" id="PF22725"/>
    </source>
</evidence>
<comment type="similarity">
    <text evidence="2">Belongs to the zinc-containing alcohol dehydrogenase family.</text>
</comment>
<dbReference type="Pfam" id="PF00107">
    <property type="entry name" value="ADH_zinc_N"/>
    <property type="match status" value="1"/>
</dbReference>
<dbReference type="InterPro" id="IPR055170">
    <property type="entry name" value="GFO_IDH_MocA-like_dom"/>
</dbReference>
<evidence type="ECO:0000259" key="8">
    <source>
        <dbReference type="Pfam" id="PF08240"/>
    </source>
</evidence>
<dbReference type="Pfam" id="PF01408">
    <property type="entry name" value="GFO_IDH_MocA"/>
    <property type="match status" value="1"/>
</dbReference>
<dbReference type="CDD" id="cd08255">
    <property type="entry name" value="2-desacetyl-2-hydroxyethyl_bacteriochlorophyllide_like"/>
    <property type="match status" value="1"/>
</dbReference>
<dbReference type="EMBL" id="NSKE01000010">
    <property type="protein sequence ID" value="PAU93164.1"/>
    <property type="molecule type" value="Genomic_DNA"/>
</dbReference>
<gene>
    <name evidence="10" type="ORF">CK503_13475</name>
</gene>
<dbReference type="InterPro" id="IPR000683">
    <property type="entry name" value="Gfo/Idh/MocA-like_OxRdtase_N"/>
</dbReference>
<dbReference type="Pfam" id="PF22725">
    <property type="entry name" value="GFO_IDH_MocA_C3"/>
    <property type="match status" value="1"/>
</dbReference>
<dbReference type="Pfam" id="PF08240">
    <property type="entry name" value="ADH_N"/>
    <property type="match status" value="1"/>
</dbReference>
<organism evidence="10 11">
    <name type="scientific">Fodinibius salipaludis</name>
    <dbReference type="NCBI Taxonomy" id="2032627"/>
    <lineage>
        <taxon>Bacteria</taxon>
        <taxon>Pseudomonadati</taxon>
        <taxon>Balneolota</taxon>
        <taxon>Balneolia</taxon>
        <taxon>Balneolales</taxon>
        <taxon>Balneolaceae</taxon>
        <taxon>Fodinibius</taxon>
    </lineage>
</organism>
<dbReference type="Gene3D" id="3.90.180.10">
    <property type="entry name" value="Medium-chain alcohol dehydrogenases, catalytic domain"/>
    <property type="match status" value="1"/>
</dbReference>